<evidence type="ECO:0000256" key="1">
    <source>
        <dbReference type="SAM" id="Phobius"/>
    </source>
</evidence>
<dbReference type="Proteomes" id="UP001162029">
    <property type="component" value="Unassembled WGS sequence"/>
</dbReference>
<sequence length="712" mass="79764">MKEMDQESTSRLRRRSFFEGMESDGAASENVSPNETNLAMAASVCRLSGDGDNYGVSNFSLKPGKTSLSNLNGVKPLTENQTLLLRANTTNTSRVQMVLKLLQNIWCCLVTWLHLLFIAWTVRFPAAATKMEDWRQESWKVCRGPKLWIKKWRGDSLTIVKFWVYPTQWLTYASISLVLLQTIIYWNFQTLSFDLRVHECVFKERLLASADLMQSKAIPNFHVQPGAAALKFLERRFEQQYSPKARQPGEARLPWTCLAVIPMGSDSAMAQATELAFLWPRSQVVAANAYSKITSRVHVAVGANPLDRGTETRIASAGVFAALFPLGAMCPALFAARFPDVVLVKTEFALRQMVKFRQDRQEERDLRGRTGGDVLNTLGGTSPIDLGASDLAASHFGVYLLKTTVPDVYNRHIYKKWDEFLHVVIVGDTDKKEQFTEELLLAWVMHPTWPMLHVRFSRSLALCGSFQRLLSTILKDHDADTEAVEDRLEDLDKKKRKNLSSRIFNVDLVCEEEANAPQEIVKLKNTIGIHLFPVPPELEKYETTVLESLAVGAVTVTYDTPIMQEWVPDICGLRVGTFDYKGPAPAGPADEEMPAEINAVAQAISGGENGYGGRELTDGTPFVKLPSVHVTPSEIEHAIDELLSLDRVSRVAAGRSGRVHYLRMRTYYMSAVAALDAAVCEGDSDDIAETQSEIGQHKRRKIEVETLRPFLY</sequence>
<name>A0AAV0UA49_9STRA</name>
<accession>A0AAV0UA49</accession>
<keyword evidence="3" id="KW-1185">Reference proteome</keyword>
<feature type="transmembrane region" description="Helical" evidence="1">
    <location>
        <begin position="101"/>
        <end position="122"/>
    </location>
</feature>
<gene>
    <name evidence="2" type="ORF">PDE001_LOCUS5490</name>
</gene>
<feature type="transmembrane region" description="Helical" evidence="1">
    <location>
        <begin position="314"/>
        <end position="336"/>
    </location>
</feature>
<keyword evidence="1" id="KW-0812">Transmembrane</keyword>
<proteinExistence type="predicted"/>
<dbReference type="AlphaFoldDB" id="A0AAV0UA49"/>
<organism evidence="2 3">
    <name type="scientific">Peronospora destructor</name>
    <dbReference type="NCBI Taxonomy" id="86335"/>
    <lineage>
        <taxon>Eukaryota</taxon>
        <taxon>Sar</taxon>
        <taxon>Stramenopiles</taxon>
        <taxon>Oomycota</taxon>
        <taxon>Peronosporomycetes</taxon>
        <taxon>Peronosporales</taxon>
        <taxon>Peronosporaceae</taxon>
        <taxon>Peronospora</taxon>
    </lineage>
</organism>
<evidence type="ECO:0000313" key="3">
    <source>
        <dbReference type="Proteomes" id="UP001162029"/>
    </source>
</evidence>
<keyword evidence="1" id="KW-0472">Membrane</keyword>
<comment type="caution">
    <text evidence="2">The sequence shown here is derived from an EMBL/GenBank/DDBJ whole genome shotgun (WGS) entry which is preliminary data.</text>
</comment>
<evidence type="ECO:0000313" key="2">
    <source>
        <dbReference type="EMBL" id="CAI5733717.1"/>
    </source>
</evidence>
<reference evidence="2" key="1">
    <citation type="submission" date="2022-12" db="EMBL/GenBank/DDBJ databases">
        <authorList>
            <person name="Webb A."/>
        </authorList>
    </citation>
    <scope>NUCLEOTIDE SEQUENCE</scope>
    <source>
        <strain evidence="2">Pd1</strain>
    </source>
</reference>
<dbReference type="EMBL" id="CANTFM010001016">
    <property type="protein sequence ID" value="CAI5733717.1"/>
    <property type="molecule type" value="Genomic_DNA"/>
</dbReference>
<feature type="transmembrane region" description="Helical" evidence="1">
    <location>
        <begin position="169"/>
        <end position="188"/>
    </location>
</feature>
<protein>
    <submittedName>
        <fullName evidence="2">Uncharacterized protein</fullName>
    </submittedName>
</protein>
<keyword evidence="1" id="KW-1133">Transmembrane helix</keyword>